<comment type="caution">
    <text evidence="1">The sequence shown here is derived from an EMBL/GenBank/DDBJ whole genome shotgun (WGS) entry which is preliminary data.</text>
</comment>
<organism evidence="1 2">
    <name type="scientific">Stentor coeruleus</name>
    <dbReference type="NCBI Taxonomy" id="5963"/>
    <lineage>
        <taxon>Eukaryota</taxon>
        <taxon>Sar</taxon>
        <taxon>Alveolata</taxon>
        <taxon>Ciliophora</taxon>
        <taxon>Postciliodesmatophora</taxon>
        <taxon>Heterotrichea</taxon>
        <taxon>Heterotrichida</taxon>
        <taxon>Stentoridae</taxon>
        <taxon>Stentor</taxon>
    </lineage>
</organism>
<dbReference type="EMBL" id="MPUH01001460">
    <property type="protein sequence ID" value="OMJ67653.1"/>
    <property type="molecule type" value="Genomic_DNA"/>
</dbReference>
<accession>A0A1R2ASZ5</accession>
<keyword evidence="2" id="KW-1185">Reference proteome</keyword>
<sequence length="570" mass="66963">MRRCSVKNCEIEPKFECFCNNEFKILCENHNFRHISEVNTTHSNKYLNLEEQSKIQKKIIEILEEKLETVLHNKKIFFEVSSKFITDLVECINEKVRQLINSEKTLQRLITDVTYNIDEIRNSNLENALRMTHKSFKAECKNWDFINISMNTLDAKNIANEWIKIDDQIDIWFAKDTVKPFTSTLKQEEKKYNDSYSNNKQEKDTINKVYNRSSTIKTDPLLNNYNVLICKNKHELEWLVLAPYNNYANSDSIWITCKNCEAKFSTACWSCSICNYNVCEKCGINIGIPSPKLRCERSHELFWRPDANLYYELKNNINGFKCKSCCAIKHEAHWHCRECNFDICISCGKNQKQVPYIYNPRCLKNHQLIKNPTSASFFSVAISCAKCRNDISKCSYYACNTCLYFICNKCYDLMNFSAAGHPVLFCQSEHPSRWVQKSTFKCNYCLINFNQEHFSCSSCNYNICYECSNLLFNYVTKGCVIVHGQDDHRLEWSKNSLEKNNKKTITCSQCCKNYLGTGMFYCRICNFDICMLCAMNIDRNADIYQRRSLHDEQLFSIQSQLRSENPFWKT</sequence>
<name>A0A1R2ASZ5_9CILI</name>
<proteinExistence type="predicted"/>
<evidence type="ECO:0000313" key="1">
    <source>
        <dbReference type="EMBL" id="OMJ67653.1"/>
    </source>
</evidence>
<evidence type="ECO:0000313" key="2">
    <source>
        <dbReference type="Proteomes" id="UP000187209"/>
    </source>
</evidence>
<dbReference type="Proteomes" id="UP000187209">
    <property type="component" value="Unassembled WGS sequence"/>
</dbReference>
<dbReference type="PANTHER" id="PTHR46288">
    <property type="entry name" value="PHORBOL-ESTER/DAG-TYPE DOMAIN-CONTAINING PROTEIN"/>
    <property type="match status" value="1"/>
</dbReference>
<reference evidence="1 2" key="1">
    <citation type="submission" date="2016-11" db="EMBL/GenBank/DDBJ databases">
        <title>The macronuclear genome of Stentor coeruleus: a giant cell with tiny introns.</title>
        <authorList>
            <person name="Slabodnick M."/>
            <person name="Ruby J.G."/>
            <person name="Reiff S.B."/>
            <person name="Swart E.C."/>
            <person name="Gosai S."/>
            <person name="Prabakaran S."/>
            <person name="Witkowska E."/>
            <person name="Larue G.E."/>
            <person name="Fisher S."/>
            <person name="Freeman R.M."/>
            <person name="Gunawardena J."/>
            <person name="Chu W."/>
            <person name="Stover N.A."/>
            <person name="Gregory B.D."/>
            <person name="Nowacki M."/>
            <person name="Derisi J."/>
            <person name="Roy S.W."/>
            <person name="Marshall W.F."/>
            <person name="Sood P."/>
        </authorList>
    </citation>
    <scope>NUCLEOTIDE SEQUENCE [LARGE SCALE GENOMIC DNA]</scope>
    <source>
        <strain evidence="1">WM001</strain>
    </source>
</reference>
<dbReference type="AlphaFoldDB" id="A0A1R2ASZ5"/>
<dbReference type="PANTHER" id="PTHR46288:SF80">
    <property type="entry name" value="CYSTEINE_HISTIDINE-RICH C1 DOMAIN FAMILY PROTEIN"/>
    <property type="match status" value="1"/>
</dbReference>
<dbReference type="OrthoDB" id="1884766at2759"/>
<gene>
    <name evidence="1" type="ORF">SteCoe_35130</name>
</gene>
<protein>
    <submittedName>
        <fullName evidence="1">Uncharacterized protein</fullName>
    </submittedName>
</protein>